<reference evidence="1" key="1">
    <citation type="journal article" date="2015" name="Nature">
        <title>Complex archaea that bridge the gap between prokaryotes and eukaryotes.</title>
        <authorList>
            <person name="Spang A."/>
            <person name="Saw J.H."/>
            <person name="Jorgensen S.L."/>
            <person name="Zaremba-Niedzwiedzka K."/>
            <person name="Martijn J."/>
            <person name="Lind A.E."/>
            <person name="van Eijk R."/>
            <person name="Schleper C."/>
            <person name="Guy L."/>
            <person name="Ettema T.J."/>
        </authorList>
    </citation>
    <scope>NUCLEOTIDE SEQUENCE</scope>
</reference>
<feature type="non-terminal residue" evidence="1">
    <location>
        <position position="1"/>
    </location>
</feature>
<name>A0A0F9AKM9_9ZZZZ</name>
<organism evidence="1">
    <name type="scientific">marine sediment metagenome</name>
    <dbReference type="NCBI Taxonomy" id="412755"/>
    <lineage>
        <taxon>unclassified sequences</taxon>
        <taxon>metagenomes</taxon>
        <taxon>ecological metagenomes</taxon>
    </lineage>
</organism>
<accession>A0A0F9AKM9</accession>
<comment type="caution">
    <text evidence="1">The sequence shown here is derived from an EMBL/GenBank/DDBJ whole genome shotgun (WGS) entry which is preliminary data.</text>
</comment>
<gene>
    <name evidence="1" type="ORF">LCGC14_2900710</name>
</gene>
<sequence length="80" mass="8985">THKLKKFVFLGIALLLGLSLYTGTPQDYIRVSLSEIENESYISDTIDLKDARHPIIEAALPIGEFIANDTFLDNKTISYI</sequence>
<dbReference type="EMBL" id="LAZR01057100">
    <property type="protein sequence ID" value="KKK72756.1"/>
    <property type="molecule type" value="Genomic_DNA"/>
</dbReference>
<dbReference type="AlphaFoldDB" id="A0A0F9AKM9"/>
<protein>
    <submittedName>
        <fullName evidence="1">Uncharacterized protein</fullName>
    </submittedName>
</protein>
<evidence type="ECO:0000313" key="1">
    <source>
        <dbReference type="EMBL" id="KKK72756.1"/>
    </source>
</evidence>
<proteinExistence type="predicted"/>